<dbReference type="PANTHER" id="PTHR11614">
    <property type="entry name" value="PHOSPHOLIPASE-RELATED"/>
    <property type="match status" value="1"/>
</dbReference>
<accession>A0A495IKI4</accession>
<evidence type="ECO:0000313" key="3">
    <source>
        <dbReference type="EMBL" id="RKR76250.1"/>
    </source>
</evidence>
<dbReference type="InterPro" id="IPR029058">
    <property type="entry name" value="AB_hydrolase_fold"/>
</dbReference>
<dbReference type="SUPFAM" id="SSF53474">
    <property type="entry name" value="alpha/beta-Hydrolases"/>
    <property type="match status" value="1"/>
</dbReference>
<proteinExistence type="predicted"/>
<dbReference type="Pfam" id="PF12146">
    <property type="entry name" value="Hydrolase_4"/>
    <property type="match status" value="1"/>
</dbReference>
<protein>
    <submittedName>
        <fullName evidence="3">Alpha-beta hydrolase superfamily lysophospholipase</fullName>
    </submittedName>
</protein>
<evidence type="ECO:0000313" key="4">
    <source>
        <dbReference type="Proteomes" id="UP000280008"/>
    </source>
</evidence>
<sequence length="317" mass="34061">MVQTRTMALADVARTDRTYVDAFGVEITYYVWAAPSPRGVVQLAHGVGEYALRYTELAENLVRAGYTVYADDHRGHGATGIAQWGEGSGRLGHLGPGGLRATQDALRQLTGIIRSEHDETPVVLLGHSWGSLMAQNIANEHASSYDGLVLTGTAYRTPGSMNGGDLNKRHAHLGTTGFEWLSRDPAVAQAMSVDPLAVEASVLKLFGLRDSLRLYGRPGRDLARDLPVLIMVGDDDPLGGAKSAERLAHAYLNRSHLTDVELIVYDGARHEVFNETNRAEVTQDLIAWLDDRFAVGTDPAADPAAGPAAEDPSAPAE</sequence>
<reference evidence="3 4" key="1">
    <citation type="submission" date="2018-10" db="EMBL/GenBank/DDBJ databases">
        <title>Sequencing the genomes of 1000 actinobacteria strains.</title>
        <authorList>
            <person name="Klenk H.-P."/>
        </authorList>
    </citation>
    <scope>NUCLEOTIDE SEQUENCE [LARGE SCALE GENOMIC DNA]</scope>
    <source>
        <strain evidence="3 4">DSM 17894</strain>
    </source>
</reference>
<dbReference type="InterPro" id="IPR022742">
    <property type="entry name" value="Hydrolase_4"/>
</dbReference>
<dbReference type="InterPro" id="IPR051044">
    <property type="entry name" value="MAG_DAG_Lipase"/>
</dbReference>
<keyword evidence="3" id="KW-0378">Hydrolase</keyword>
<keyword evidence="4" id="KW-1185">Reference proteome</keyword>
<name>A0A495IKI4_9MICO</name>
<dbReference type="Proteomes" id="UP000280008">
    <property type="component" value="Unassembled WGS sequence"/>
</dbReference>
<organism evidence="3 4">
    <name type="scientific">Frondihabitans australicus</name>
    <dbReference type="NCBI Taxonomy" id="386892"/>
    <lineage>
        <taxon>Bacteria</taxon>
        <taxon>Bacillati</taxon>
        <taxon>Actinomycetota</taxon>
        <taxon>Actinomycetes</taxon>
        <taxon>Micrococcales</taxon>
        <taxon>Microbacteriaceae</taxon>
        <taxon>Frondihabitans</taxon>
    </lineage>
</organism>
<evidence type="ECO:0000256" key="1">
    <source>
        <dbReference type="SAM" id="MobiDB-lite"/>
    </source>
</evidence>
<dbReference type="EMBL" id="RBKS01000001">
    <property type="protein sequence ID" value="RKR76250.1"/>
    <property type="molecule type" value="Genomic_DNA"/>
</dbReference>
<feature type="region of interest" description="Disordered" evidence="1">
    <location>
        <begin position="298"/>
        <end position="317"/>
    </location>
</feature>
<evidence type="ECO:0000259" key="2">
    <source>
        <dbReference type="Pfam" id="PF12146"/>
    </source>
</evidence>
<dbReference type="GO" id="GO:0016787">
    <property type="term" value="F:hydrolase activity"/>
    <property type="evidence" value="ECO:0007669"/>
    <property type="project" value="UniProtKB-KW"/>
</dbReference>
<dbReference type="Gene3D" id="3.40.50.1820">
    <property type="entry name" value="alpha/beta hydrolase"/>
    <property type="match status" value="1"/>
</dbReference>
<comment type="caution">
    <text evidence="3">The sequence shown here is derived from an EMBL/GenBank/DDBJ whole genome shotgun (WGS) entry which is preliminary data.</text>
</comment>
<gene>
    <name evidence="3" type="ORF">C8E83_3415</name>
</gene>
<feature type="domain" description="Serine aminopeptidase S33" evidence="2">
    <location>
        <begin position="36"/>
        <end position="277"/>
    </location>
</feature>
<dbReference type="AlphaFoldDB" id="A0A495IKI4"/>